<evidence type="ECO:0000313" key="2">
    <source>
        <dbReference type="EMBL" id="KAL1894252.1"/>
    </source>
</evidence>
<keyword evidence="1" id="KW-0732">Signal</keyword>
<feature type="chain" id="PRO_5046617654" evidence="1">
    <location>
        <begin position="33"/>
        <end position="274"/>
    </location>
</feature>
<reference evidence="2 3" key="1">
    <citation type="journal article" date="2024" name="IMA Fungus">
        <title>IMA Genome - F19 : A genome assembly and annotation guide to empower mycologists, including annotated draft genome sequences of Ceratocystis pirilliformis, Diaporthe australafricana, Fusarium ophioides, Paecilomyces lecythidis, and Sporothrix stenoceras.</title>
        <authorList>
            <person name="Aylward J."/>
            <person name="Wilson A.M."/>
            <person name="Visagie C.M."/>
            <person name="Spraker J."/>
            <person name="Barnes I."/>
            <person name="Buitendag C."/>
            <person name="Ceriani C."/>
            <person name="Del Mar Angel L."/>
            <person name="du Plessis D."/>
            <person name="Fuchs T."/>
            <person name="Gasser K."/>
            <person name="Kramer D."/>
            <person name="Li W."/>
            <person name="Munsamy K."/>
            <person name="Piso A."/>
            <person name="Price J.L."/>
            <person name="Sonnekus B."/>
            <person name="Thomas C."/>
            <person name="van der Nest A."/>
            <person name="van Dijk A."/>
            <person name="van Heerden A."/>
            <person name="van Vuuren N."/>
            <person name="Yilmaz N."/>
            <person name="Duong T.A."/>
            <person name="van der Merwe N.A."/>
            <person name="Wingfield M.J."/>
            <person name="Wingfield B.D."/>
        </authorList>
    </citation>
    <scope>NUCLEOTIDE SEQUENCE [LARGE SCALE GENOMIC DNA]</scope>
    <source>
        <strain evidence="2 3">CMW 5346</strain>
    </source>
</reference>
<proteinExistence type="predicted"/>
<comment type="caution">
    <text evidence="2">The sequence shown here is derived from an EMBL/GenBank/DDBJ whole genome shotgun (WGS) entry which is preliminary data.</text>
</comment>
<organism evidence="2 3">
    <name type="scientific">Sporothrix stenoceras</name>
    <dbReference type="NCBI Taxonomy" id="5173"/>
    <lineage>
        <taxon>Eukaryota</taxon>
        <taxon>Fungi</taxon>
        <taxon>Dikarya</taxon>
        <taxon>Ascomycota</taxon>
        <taxon>Pezizomycotina</taxon>
        <taxon>Sordariomycetes</taxon>
        <taxon>Sordariomycetidae</taxon>
        <taxon>Ophiostomatales</taxon>
        <taxon>Ophiostomataceae</taxon>
        <taxon>Sporothrix</taxon>
    </lineage>
</organism>
<keyword evidence="3" id="KW-1185">Reference proteome</keyword>
<name>A0ABR3Z225_9PEZI</name>
<accession>A0ABR3Z225</accession>
<evidence type="ECO:0000313" key="3">
    <source>
        <dbReference type="Proteomes" id="UP001583186"/>
    </source>
</evidence>
<protein>
    <submittedName>
        <fullName evidence="2">Uncharacterized protein</fullName>
    </submittedName>
</protein>
<dbReference type="Proteomes" id="UP001583186">
    <property type="component" value="Unassembled WGS sequence"/>
</dbReference>
<gene>
    <name evidence="2" type="ORF">Sste5346_006038</name>
</gene>
<feature type="signal peptide" evidence="1">
    <location>
        <begin position="1"/>
        <end position="32"/>
    </location>
</feature>
<evidence type="ECO:0000256" key="1">
    <source>
        <dbReference type="SAM" id="SignalP"/>
    </source>
</evidence>
<sequence>MNALWQLNVSNNYKMKASILSLQLLALFGAHAGAASSSSSSASTPTTPPAWKGATVYPTTVTRIWSRTLTAKTSEIPTGTAKADTVTVQTVTIYEPWPSSPDPANFPYTMLQTAITSRDLYSAHIDAEGRLAPTGSPLTATPVEPRTVTSTWVLWDTSPTDLAVGQAPSACDRTNDRNDIKCATPNLKQDTRCIEHGLTTACHSQCKIRRVEGWDLWWCHKRGDGTSKLGKLAGNDTREVAIGRVCTDSMGYYEQLLEPCDTMDHRHDCLPCNG</sequence>
<dbReference type="EMBL" id="JAWCUI010000034">
    <property type="protein sequence ID" value="KAL1894252.1"/>
    <property type="molecule type" value="Genomic_DNA"/>
</dbReference>